<keyword evidence="2" id="KW-1185">Reference proteome</keyword>
<dbReference type="Proteomes" id="UP001347796">
    <property type="component" value="Unassembled WGS sequence"/>
</dbReference>
<gene>
    <name evidence="1" type="ORF">SNE40_011176</name>
</gene>
<proteinExistence type="predicted"/>
<evidence type="ECO:0000313" key="1">
    <source>
        <dbReference type="EMBL" id="KAK6178648.1"/>
    </source>
</evidence>
<organism evidence="1 2">
    <name type="scientific">Patella caerulea</name>
    <name type="common">Rayed Mediterranean limpet</name>
    <dbReference type="NCBI Taxonomy" id="87958"/>
    <lineage>
        <taxon>Eukaryota</taxon>
        <taxon>Metazoa</taxon>
        <taxon>Spiralia</taxon>
        <taxon>Lophotrochozoa</taxon>
        <taxon>Mollusca</taxon>
        <taxon>Gastropoda</taxon>
        <taxon>Patellogastropoda</taxon>
        <taxon>Patelloidea</taxon>
        <taxon>Patellidae</taxon>
        <taxon>Patella</taxon>
    </lineage>
</organism>
<reference evidence="1 2" key="1">
    <citation type="submission" date="2024-01" db="EMBL/GenBank/DDBJ databases">
        <title>The genome of the rayed Mediterranean limpet Patella caerulea (Linnaeus, 1758).</title>
        <authorList>
            <person name="Anh-Thu Weber A."/>
            <person name="Halstead-Nussloch G."/>
        </authorList>
    </citation>
    <scope>NUCLEOTIDE SEQUENCE [LARGE SCALE GENOMIC DNA]</scope>
    <source>
        <strain evidence="1">AATW-2023a</strain>
        <tissue evidence="1">Whole specimen</tissue>
    </source>
</reference>
<protein>
    <recommendedName>
        <fullName evidence="3">Tesmin/TSO1-like CXC domain-containing protein</fullName>
    </recommendedName>
</protein>
<accession>A0AAN8PP01</accession>
<evidence type="ECO:0008006" key="3">
    <source>
        <dbReference type="Google" id="ProtNLM"/>
    </source>
</evidence>
<name>A0AAN8PP01_PATCE</name>
<dbReference type="EMBL" id="JAZGQO010000008">
    <property type="protein sequence ID" value="KAK6178648.1"/>
    <property type="molecule type" value="Genomic_DNA"/>
</dbReference>
<dbReference type="AlphaFoldDB" id="A0AAN8PP01"/>
<sequence>MQAWSLVIFYSCQNERLAPRKREGSGTSKTSKDNLDQKFAKIFFLHMLFLDVTLHPEVLVLAKDWHCRNCKLIQVSEDAHQLSVADQQRQKSLHWERKLWCHSTVANQSLVLTICVIRVSVRRFPPAVSLCSPKSCLQQQQQPNNTLRVHYQVRDWMGDWPKDMLPQDLGWELRHDHLYPVYTLLPPAQADLLRVVDCNCKTECVSWRCSCKKHGLECSPGCGHCRGVSCTNSMPIDFEADNTDVQ</sequence>
<evidence type="ECO:0000313" key="2">
    <source>
        <dbReference type="Proteomes" id="UP001347796"/>
    </source>
</evidence>
<comment type="caution">
    <text evidence="1">The sequence shown here is derived from an EMBL/GenBank/DDBJ whole genome shotgun (WGS) entry which is preliminary data.</text>
</comment>